<evidence type="ECO:0000313" key="2">
    <source>
        <dbReference type="EMBL" id="KAL0812136.1"/>
    </source>
</evidence>
<dbReference type="EMBL" id="JBEDNZ010000023">
    <property type="protein sequence ID" value="KAL0812136.1"/>
    <property type="molecule type" value="Genomic_DNA"/>
</dbReference>
<dbReference type="AlphaFoldDB" id="A0ABD0SEG2"/>
<dbReference type="Pfam" id="PF16089">
    <property type="entry name" value="DUF4818"/>
    <property type="match status" value="1"/>
</dbReference>
<comment type="caution">
    <text evidence="2">The sequence shown here is derived from an EMBL/GenBank/DDBJ whole genome shotgun (WGS) entry which is preliminary data.</text>
</comment>
<dbReference type="InterPro" id="IPR032145">
    <property type="entry name" value="DUF4818"/>
</dbReference>
<name>A0ABD0SEG2_LOXSC</name>
<accession>A0ABD0SEG2</accession>
<keyword evidence="1" id="KW-0812">Transmembrane</keyword>
<reference evidence="2 3" key="1">
    <citation type="submission" date="2024-06" db="EMBL/GenBank/DDBJ databases">
        <title>A chromosome-level genome assembly of beet webworm, Loxostege sticticalis.</title>
        <authorList>
            <person name="Zhang Y."/>
        </authorList>
    </citation>
    <scope>NUCLEOTIDE SEQUENCE [LARGE SCALE GENOMIC DNA]</scope>
    <source>
        <strain evidence="2">AQ028</strain>
        <tissue evidence="2">Male pupae</tissue>
    </source>
</reference>
<evidence type="ECO:0000256" key="1">
    <source>
        <dbReference type="SAM" id="Phobius"/>
    </source>
</evidence>
<proteinExistence type="predicted"/>
<feature type="transmembrane region" description="Helical" evidence="1">
    <location>
        <begin position="124"/>
        <end position="146"/>
    </location>
</feature>
<sequence length="148" mass="16616">MTKVASLVLALSLLINEITLINNAEVLKDKYLASNLVYLLSVCLLLRRLNIFPKVFWRKYSPICFVLEVIITVALLECSLTYVWKLVQDYILHNADGLLVLLTEKHSLDWLVCHLCCGKSDCPAVFAALVLKAVSFAVLMGVCMVFHS</sequence>
<organism evidence="2 3">
    <name type="scientific">Loxostege sticticalis</name>
    <name type="common">Beet webworm moth</name>
    <dbReference type="NCBI Taxonomy" id="481309"/>
    <lineage>
        <taxon>Eukaryota</taxon>
        <taxon>Metazoa</taxon>
        <taxon>Ecdysozoa</taxon>
        <taxon>Arthropoda</taxon>
        <taxon>Hexapoda</taxon>
        <taxon>Insecta</taxon>
        <taxon>Pterygota</taxon>
        <taxon>Neoptera</taxon>
        <taxon>Endopterygota</taxon>
        <taxon>Lepidoptera</taxon>
        <taxon>Glossata</taxon>
        <taxon>Ditrysia</taxon>
        <taxon>Pyraloidea</taxon>
        <taxon>Crambidae</taxon>
        <taxon>Pyraustinae</taxon>
        <taxon>Loxostege</taxon>
    </lineage>
</organism>
<gene>
    <name evidence="2" type="ORF">ABMA28_009514</name>
</gene>
<feature type="transmembrane region" description="Helical" evidence="1">
    <location>
        <begin position="33"/>
        <end position="51"/>
    </location>
</feature>
<feature type="transmembrane region" description="Helical" evidence="1">
    <location>
        <begin position="63"/>
        <end position="84"/>
    </location>
</feature>
<protein>
    <submittedName>
        <fullName evidence="2">Uncharacterized protein</fullName>
    </submittedName>
</protein>
<dbReference type="Proteomes" id="UP001549921">
    <property type="component" value="Unassembled WGS sequence"/>
</dbReference>
<keyword evidence="1" id="KW-0472">Membrane</keyword>
<keyword evidence="1" id="KW-1133">Transmembrane helix</keyword>
<evidence type="ECO:0000313" key="3">
    <source>
        <dbReference type="Proteomes" id="UP001549921"/>
    </source>
</evidence>